<evidence type="ECO:0000313" key="11">
    <source>
        <dbReference type="EMBL" id="OYV02899.1"/>
    </source>
</evidence>
<evidence type="ECO:0000256" key="1">
    <source>
        <dbReference type="ARBA" id="ARBA00004571"/>
    </source>
</evidence>
<dbReference type="EMBL" id="NMUJ01000040">
    <property type="protein sequence ID" value="OYV02899.1"/>
    <property type="molecule type" value="Genomic_DNA"/>
</dbReference>
<dbReference type="SUPFAM" id="SSF49464">
    <property type="entry name" value="Carboxypeptidase regulatory domain-like"/>
    <property type="match status" value="1"/>
</dbReference>
<evidence type="ECO:0000256" key="3">
    <source>
        <dbReference type="ARBA" id="ARBA00022452"/>
    </source>
</evidence>
<dbReference type="InterPro" id="IPR057601">
    <property type="entry name" value="Oar-like_b-barrel"/>
</dbReference>
<dbReference type="SUPFAM" id="SSF56935">
    <property type="entry name" value="Porins"/>
    <property type="match status" value="1"/>
</dbReference>
<feature type="domain" description="TonB-dependent transporter Oar-like beta-barrel" evidence="10">
    <location>
        <begin position="312"/>
        <end position="610"/>
    </location>
</feature>
<dbReference type="Gene3D" id="2.170.130.10">
    <property type="entry name" value="TonB-dependent receptor, plug domain"/>
    <property type="match status" value="1"/>
</dbReference>
<dbReference type="InterPro" id="IPR036942">
    <property type="entry name" value="Beta-barrel_TonB_sf"/>
</dbReference>
<dbReference type="Proteomes" id="UP000216312">
    <property type="component" value="Unassembled WGS sequence"/>
</dbReference>
<dbReference type="GO" id="GO:0009279">
    <property type="term" value="C:cell outer membrane"/>
    <property type="evidence" value="ECO:0007669"/>
    <property type="project" value="UniProtKB-SubCell"/>
</dbReference>
<dbReference type="Gene3D" id="2.60.40.1120">
    <property type="entry name" value="Carboxypeptidase-like, regulatory domain"/>
    <property type="match status" value="1"/>
</dbReference>
<dbReference type="GO" id="GO:0044718">
    <property type="term" value="P:siderophore transmembrane transport"/>
    <property type="evidence" value="ECO:0007669"/>
    <property type="project" value="TreeGrafter"/>
</dbReference>
<dbReference type="InterPro" id="IPR039426">
    <property type="entry name" value="TonB-dep_rcpt-like"/>
</dbReference>
<comment type="caution">
    <text evidence="11">The sequence shown here is derived from an EMBL/GenBank/DDBJ whole genome shotgun (WGS) entry which is preliminary data.</text>
</comment>
<dbReference type="Pfam" id="PF25183">
    <property type="entry name" value="OMP_b-brl_4"/>
    <property type="match status" value="1"/>
</dbReference>
<dbReference type="Pfam" id="PF07715">
    <property type="entry name" value="Plug"/>
    <property type="match status" value="1"/>
</dbReference>
<evidence type="ECO:0000256" key="6">
    <source>
        <dbReference type="ARBA" id="ARBA00023136"/>
    </source>
</evidence>
<sequence length="884" mass="101569">MKRLIPIFLTVGCLFTTFLFAGVTGKITGRVIDHETGKPLALANVIVEGTQLGAATDSNGYYFILNVPPGEYTLVVSMMGYQRMRVEGVRVSVDFTTVQNFELTPTVLELGEIAVVAERKVIRHDLTSSLSIVKSRDIEVMPVETFRELLDLQAGVVKGHIRGGRYGEVAYMIDGISVTDPYSGDIAVEVDNSAIQELQVVSGTFNAEYGQAMSGVVNIVTKKGSDEFSGNFVVWLADYYTTDTKFTGLDKFNPSQNKNVRFTLSGPLLTKNLTFFLTSRYYYNDGWLYGIRKFLPTGEPADNRIVPMNYYRKLFFQGKLFYQVTKGVNLSYAYLDNRINYKEYDHYFKYNPDGDWRRFKTGYNHQLTLTHTITPKTFYSLNIAHFYSSYKHYVYEDPYDPRYVHPDLLTAPSYSFAHAGTKMQHFYRWSKTTTLRVDLTSQVRPSHEMKAGLELQLYNLFMHEFEIIPKTIEGVEVVPFEPYVPDFTAPNHNRYHKHPYLASCYAQDKIEFKDMIVNVGVRFDYFEPDGVVLRDPADPNILDPWRPEHQQMPLEEREKIWWKKATPKKQISPRLGIAYPITDKGVIHFSYGHFLQIPQFEYLYRNPEFEVPKTSGISTILGNADLDAQRTVMYEIGLQQGFRNDMRMDVTLFYRDIRGWVGTSPEINTVIPGTKYVKYVNKDYANVRGVTFSFDKYRISGSKFGFSLAYTYQIAEGTSSNPEDAFNDARAGREPRKEVVPLDWDQRHTLNVTLIFGGTNFETSFIFKYGSGLPYTPRVVQGTRVGRTLYTGLKENCERRPPTVDVDFNYTYRVKLGRLTVALLVKIFNLFDIRNEYGVFEDTGRATYTLEQRTAGGDADPNWFIRPDFYSEPRQVQIGISIEF</sequence>
<keyword evidence="3 8" id="KW-1134">Transmembrane beta strand</keyword>
<accession>A0A257LTU8</accession>
<dbReference type="Gene3D" id="2.40.170.20">
    <property type="entry name" value="TonB-dependent receptor, beta-barrel domain"/>
    <property type="match status" value="1"/>
</dbReference>
<keyword evidence="11" id="KW-0675">Receptor</keyword>
<reference evidence="12" key="1">
    <citation type="submission" date="2017-07" db="EMBL/GenBank/DDBJ databases">
        <title>Novel pathways for hydrocarbon cycling and metabolic interdependencies in hydrothermal sediment communities.</title>
        <authorList>
            <person name="Dombrowski N."/>
            <person name="Seitz K."/>
            <person name="Teske A."/>
            <person name="Baker B."/>
        </authorList>
    </citation>
    <scope>NUCLEOTIDE SEQUENCE [LARGE SCALE GENOMIC DNA]</scope>
</reference>
<dbReference type="PANTHER" id="PTHR30069:SF29">
    <property type="entry name" value="HEMOGLOBIN AND HEMOGLOBIN-HAPTOGLOBIN-BINDING PROTEIN 1-RELATED"/>
    <property type="match status" value="1"/>
</dbReference>
<dbReference type="PROSITE" id="PS52016">
    <property type="entry name" value="TONB_DEPENDENT_REC_3"/>
    <property type="match status" value="1"/>
</dbReference>
<keyword evidence="7 8" id="KW-0998">Cell outer membrane</keyword>
<evidence type="ECO:0000256" key="8">
    <source>
        <dbReference type="PROSITE-ProRule" id="PRU01360"/>
    </source>
</evidence>
<dbReference type="InterPro" id="IPR037066">
    <property type="entry name" value="Plug_dom_sf"/>
</dbReference>
<comment type="similarity">
    <text evidence="8">Belongs to the TonB-dependent receptor family.</text>
</comment>
<proteinExistence type="inferred from homology"/>
<dbReference type="InterPro" id="IPR008969">
    <property type="entry name" value="CarboxyPept-like_regulatory"/>
</dbReference>
<evidence type="ECO:0000259" key="10">
    <source>
        <dbReference type="Pfam" id="PF25183"/>
    </source>
</evidence>
<evidence type="ECO:0000256" key="7">
    <source>
        <dbReference type="ARBA" id="ARBA00023237"/>
    </source>
</evidence>
<evidence type="ECO:0000256" key="5">
    <source>
        <dbReference type="ARBA" id="ARBA00022729"/>
    </source>
</evidence>
<gene>
    <name evidence="11" type="ORF">CGW93_03370</name>
</gene>
<keyword evidence="2 8" id="KW-0813">Transport</keyword>
<keyword evidence="6 8" id="KW-0472">Membrane</keyword>
<evidence type="ECO:0000259" key="9">
    <source>
        <dbReference type="Pfam" id="PF07715"/>
    </source>
</evidence>
<keyword evidence="4 8" id="KW-0812">Transmembrane</keyword>
<keyword evidence="5" id="KW-0732">Signal</keyword>
<organism evidence="11 12">
    <name type="scientific">candidate division WOR-3 bacterium 4484_18</name>
    <dbReference type="NCBI Taxonomy" id="2020626"/>
    <lineage>
        <taxon>Bacteria</taxon>
        <taxon>Bacteria division WOR-3</taxon>
    </lineage>
</organism>
<evidence type="ECO:0000256" key="4">
    <source>
        <dbReference type="ARBA" id="ARBA00022692"/>
    </source>
</evidence>
<dbReference type="InterPro" id="IPR012910">
    <property type="entry name" value="Plug_dom"/>
</dbReference>
<protein>
    <submittedName>
        <fullName evidence="11">TonB-dependent receptor</fullName>
    </submittedName>
</protein>
<evidence type="ECO:0000313" key="12">
    <source>
        <dbReference type="Proteomes" id="UP000216312"/>
    </source>
</evidence>
<dbReference type="PANTHER" id="PTHR30069">
    <property type="entry name" value="TONB-DEPENDENT OUTER MEMBRANE RECEPTOR"/>
    <property type="match status" value="1"/>
</dbReference>
<dbReference type="AlphaFoldDB" id="A0A257LTU8"/>
<feature type="domain" description="TonB-dependent receptor plug" evidence="9">
    <location>
        <begin position="125"/>
        <end position="216"/>
    </location>
</feature>
<evidence type="ECO:0000256" key="2">
    <source>
        <dbReference type="ARBA" id="ARBA00022448"/>
    </source>
</evidence>
<dbReference type="Pfam" id="PF13715">
    <property type="entry name" value="CarbopepD_reg_2"/>
    <property type="match status" value="1"/>
</dbReference>
<name>A0A257LTU8_UNCW3</name>
<comment type="subcellular location">
    <subcellularLocation>
        <location evidence="1 8">Cell outer membrane</location>
        <topology evidence="1 8">Multi-pass membrane protein</topology>
    </subcellularLocation>
</comment>
<dbReference type="GO" id="GO:0015344">
    <property type="term" value="F:siderophore uptake transmembrane transporter activity"/>
    <property type="evidence" value="ECO:0007669"/>
    <property type="project" value="TreeGrafter"/>
</dbReference>